<accession>A0AAV2DEG1</accession>
<dbReference type="Proteomes" id="UP001497516">
    <property type="component" value="Chromosome 2"/>
</dbReference>
<evidence type="ECO:0000313" key="2">
    <source>
        <dbReference type="Proteomes" id="UP001497516"/>
    </source>
</evidence>
<sequence length="148" mass="17204">MSISQLTASGSYVVFGPIDVKVYQSLQPTSDSIMRRQKLESVYVMLAEVAAYVHKTRRNETSSLWHARLEVGYKKFRGMMKNSMLKRLTQLDICEVIVCVGCQYRKAHKLPYEDSKFKYKLSMEPVHSDVFRPVKKTCVWNEVPGYFH</sequence>
<keyword evidence="2" id="KW-1185">Reference proteome</keyword>
<protein>
    <submittedName>
        <fullName evidence="1">Uncharacterized protein</fullName>
    </submittedName>
</protein>
<evidence type="ECO:0000313" key="1">
    <source>
        <dbReference type="EMBL" id="CAL1372264.1"/>
    </source>
</evidence>
<dbReference type="AlphaFoldDB" id="A0AAV2DEG1"/>
<reference evidence="1 2" key="1">
    <citation type="submission" date="2024-04" db="EMBL/GenBank/DDBJ databases">
        <authorList>
            <person name="Fracassetti M."/>
        </authorList>
    </citation>
    <scope>NUCLEOTIDE SEQUENCE [LARGE SCALE GENOMIC DNA]</scope>
</reference>
<name>A0AAV2DEG1_9ROSI</name>
<dbReference type="EMBL" id="OZ034815">
    <property type="protein sequence ID" value="CAL1372264.1"/>
    <property type="molecule type" value="Genomic_DNA"/>
</dbReference>
<organism evidence="1 2">
    <name type="scientific">Linum trigynum</name>
    <dbReference type="NCBI Taxonomy" id="586398"/>
    <lineage>
        <taxon>Eukaryota</taxon>
        <taxon>Viridiplantae</taxon>
        <taxon>Streptophyta</taxon>
        <taxon>Embryophyta</taxon>
        <taxon>Tracheophyta</taxon>
        <taxon>Spermatophyta</taxon>
        <taxon>Magnoliopsida</taxon>
        <taxon>eudicotyledons</taxon>
        <taxon>Gunneridae</taxon>
        <taxon>Pentapetalae</taxon>
        <taxon>rosids</taxon>
        <taxon>fabids</taxon>
        <taxon>Malpighiales</taxon>
        <taxon>Linaceae</taxon>
        <taxon>Linum</taxon>
    </lineage>
</organism>
<proteinExistence type="predicted"/>
<gene>
    <name evidence="1" type="ORF">LTRI10_LOCUS14283</name>
</gene>